<comment type="similarity">
    <text evidence="1">Belongs to the GrpE family.</text>
</comment>
<dbReference type="GO" id="GO:0001405">
    <property type="term" value="C:PAM complex, Tim23 associated import motor"/>
    <property type="evidence" value="ECO:0000318"/>
    <property type="project" value="GO_Central"/>
</dbReference>
<sequence length="196" mass="22146">YLSEYWKMQHGLLPVFVPYSLTARVLFTKQKNSGQNSDEGMGQNEQKTDLPSTEKTLMEEKVKVEEQLRETTGKYKQALADTENLQQKSQKLVEVAKNYRAFRASEGCAGSCILEVTQCVPKEEIRDDNPHLKNLYKGIVMTGVQIQKVFTKRRLYPLNPLGEGREPHAGVLVNKVGYKLPGHTLKPALVQVVKEA</sequence>
<dbReference type="FunCoup" id="I3LDV8">
    <property type="interactions" value="314"/>
</dbReference>
<dbReference type="STRING" id="9823.ENSSSCP00000022243"/>
<dbReference type="PANTHER" id="PTHR21237:SF25">
    <property type="entry name" value="GRPE PROTEIN HOMOLOG 1, MITOCHONDRIAL"/>
    <property type="match status" value="1"/>
</dbReference>
<reference evidence="3" key="3">
    <citation type="submission" date="2025-08" db="UniProtKB">
        <authorList>
            <consortium name="Ensembl"/>
        </authorList>
    </citation>
    <scope>IDENTIFICATION</scope>
</reference>
<accession>I3LDV8</accession>
<dbReference type="InterPro" id="IPR000740">
    <property type="entry name" value="GrpE"/>
</dbReference>
<reference evidence="3" key="4">
    <citation type="submission" date="2025-09" db="UniProtKB">
        <authorList>
            <consortium name="Ensembl"/>
        </authorList>
    </citation>
    <scope>IDENTIFICATION</scope>
</reference>
<dbReference type="PaxDb" id="9823-ENSSSCP00000022243"/>
<evidence type="ECO:0000256" key="2">
    <source>
        <dbReference type="ARBA" id="ARBA00023186"/>
    </source>
</evidence>
<dbReference type="GO" id="GO:0030150">
    <property type="term" value="P:protein import into mitochondrial matrix"/>
    <property type="evidence" value="ECO:0000318"/>
    <property type="project" value="GO_Central"/>
</dbReference>
<reference evidence="4" key="1">
    <citation type="submission" date="2009-11" db="EMBL/GenBank/DDBJ databases">
        <authorList>
            <consortium name="Porcine genome sequencing project"/>
        </authorList>
    </citation>
    <scope>NUCLEOTIDE SEQUENCE [LARGE SCALE GENOMIC DNA]</scope>
    <source>
        <strain evidence="4">Duroc</strain>
    </source>
</reference>
<dbReference type="GO" id="GO:0042803">
    <property type="term" value="F:protein homodimerization activity"/>
    <property type="evidence" value="ECO:0007669"/>
    <property type="project" value="InterPro"/>
</dbReference>
<dbReference type="GO" id="GO:0051087">
    <property type="term" value="F:protein-folding chaperone binding"/>
    <property type="evidence" value="ECO:0007669"/>
    <property type="project" value="InterPro"/>
</dbReference>
<protein>
    <recommendedName>
        <fullName evidence="5">GrpE protein homolog</fullName>
    </recommendedName>
</protein>
<dbReference type="AlphaFoldDB" id="I3LDV8"/>
<evidence type="ECO:0000313" key="3">
    <source>
        <dbReference type="Ensembl" id="ENSSSCP00000022243.3"/>
    </source>
</evidence>
<dbReference type="GO" id="GO:0000774">
    <property type="term" value="F:adenyl-nucleotide exchange factor activity"/>
    <property type="evidence" value="ECO:0000318"/>
    <property type="project" value="GO_Central"/>
</dbReference>
<proteinExistence type="inferred from homology"/>
<dbReference type="Ensembl" id="ENSSSCT00000027802.3">
    <property type="protein sequence ID" value="ENSSSCP00000022243.3"/>
    <property type="gene ID" value="ENSSSCG00000026051.3"/>
</dbReference>
<dbReference type="InterPro" id="IPR013805">
    <property type="entry name" value="GrpE_CC"/>
</dbReference>
<evidence type="ECO:0008006" key="5">
    <source>
        <dbReference type="Google" id="ProtNLM"/>
    </source>
</evidence>
<dbReference type="InParanoid" id="I3LDV8"/>
<evidence type="ECO:0000313" key="4">
    <source>
        <dbReference type="Proteomes" id="UP000008227"/>
    </source>
</evidence>
<dbReference type="Bgee" id="ENSSSCG00000026051">
    <property type="expression patterns" value="Expressed in omentum and 29 other cell types or tissues"/>
</dbReference>
<dbReference type="PANTHER" id="PTHR21237">
    <property type="entry name" value="GRPE PROTEIN"/>
    <property type="match status" value="1"/>
</dbReference>
<dbReference type="SUPFAM" id="SSF58014">
    <property type="entry name" value="Coiled-coil domain of nucleotide exchange factor GrpE"/>
    <property type="match status" value="1"/>
</dbReference>
<name>I3LDV8_PIG</name>
<reference evidence="3" key="2">
    <citation type="journal article" date="2020" name="Gigascience">
        <title>An improved pig reference genome sequence to enable pig genetics and genomics research.</title>
        <authorList>
            <person name="Warr A."/>
            <person name="Affara N."/>
            <person name="Aken B."/>
            <person name="Beiki H."/>
            <person name="Bickhart D.M."/>
            <person name="Billis K."/>
            <person name="Chow W."/>
            <person name="Eory L."/>
            <person name="Finlayson H.A."/>
            <person name="Flicek P."/>
            <person name="Giron C.G."/>
            <person name="Griffin D.K."/>
            <person name="Hall R."/>
            <person name="Hannum G."/>
            <person name="Hourlier T."/>
            <person name="Howe K."/>
            <person name="Hume D.A."/>
            <person name="Izuogu O."/>
            <person name="Kim K."/>
            <person name="Koren S."/>
            <person name="Liu H."/>
            <person name="Manchanda N."/>
            <person name="Martin F.J."/>
            <person name="Nonneman D.J."/>
            <person name="O'Connor R.E."/>
            <person name="Phillippy A.M."/>
            <person name="Rohrer G.A."/>
            <person name="Rosen B.D."/>
            <person name="Rund L.A."/>
            <person name="Sargent C.A."/>
            <person name="Schook L.B."/>
            <person name="Schroeder S.G."/>
            <person name="Schwartz A.S."/>
            <person name="Skinner B.M."/>
            <person name="Talbot R."/>
            <person name="Tseng E."/>
            <person name="Tuggle C.K."/>
            <person name="Watson M."/>
            <person name="Smith T.P.L."/>
            <person name="Archibald A.L."/>
        </authorList>
    </citation>
    <scope>NUCLEOTIDE SEQUENCE [LARGE SCALE GENOMIC DNA]</scope>
    <source>
        <strain evidence="3">Duroc</strain>
    </source>
</reference>
<dbReference type="Proteomes" id="UP000008227">
    <property type="component" value="Chromosome 6"/>
</dbReference>
<dbReference type="GeneTree" id="ENSGT00390000005589"/>
<organism evidence="3 4">
    <name type="scientific">Sus scrofa</name>
    <name type="common">Pig</name>
    <dbReference type="NCBI Taxonomy" id="9823"/>
    <lineage>
        <taxon>Eukaryota</taxon>
        <taxon>Metazoa</taxon>
        <taxon>Chordata</taxon>
        <taxon>Craniata</taxon>
        <taxon>Vertebrata</taxon>
        <taxon>Euteleostomi</taxon>
        <taxon>Mammalia</taxon>
        <taxon>Eutheria</taxon>
        <taxon>Laurasiatheria</taxon>
        <taxon>Artiodactyla</taxon>
        <taxon>Suina</taxon>
        <taxon>Suidae</taxon>
        <taxon>Sus</taxon>
    </lineage>
</organism>
<dbReference type="SMR" id="I3LDV8"/>
<dbReference type="HOGENOM" id="CLU_057217_0_1_1"/>
<dbReference type="GO" id="GO:0051082">
    <property type="term" value="F:unfolded protein binding"/>
    <property type="evidence" value="ECO:0000318"/>
    <property type="project" value="GO_Central"/>
</dbReference>
<keyword evidence="4" id="KW-1185">Reference proteome</keyword>
<evidence type="ECO:0000256" key="1">
    <source>
        <dbReference type="ARBA" id="ARBA00009054"/>
    </source>
</evidence>
<dbReference type="GO" id="GO:0006457">
    <property type="term" value="P:protein folding"/>
    <property type="evidence" value="ECO:0007669"/>
    <property type="project" value="InterPro"/>
</dbReference>
<keyword evidence="2" id="KW-0143">Chaperone</keyword>